<dbReference type="GO" id="GO:0000976">
    <property type="term" value="F:transcription cis-regulatory region binding"/>
    <property type="evidence" value="ECO:0007669"/>
    <property type="project" value="TreeGrafter"/>
</dbReference>
<evidence type="ECO:0000259" key="2">
    <source>
        <dbReference type="PROSITE" id="PS50977"/>
    </source>
</evidence>
<dbReference type="InterPro" id="IPR001647">
    <property type="entry name" value="HTH_TetR"/>
</dbReference>
<dbReference type="InterPro" id="IPR041490">
    <property type="entry name" value="KstR2_TetR_C"/>
</dbReference>
<dbReference type="PANTHER" id="PTHR30055">
    <property type="entry name" value="HTH-TYPE TRANSCRIPTIONAL REGULATOR RUTR"/>
    <property type="match status" value="1"/>
</dbReference>
<dbReference type="InterPro" id="IPR009057">
    <property type="entry name" value="Homeodomain-like_sf"/>
</dbReference>
<protein>
    <submittedName>
        <fullName evidence="3">Unannotated protein</fullName>
    </submittedName>
</protein>
<dbReference type="SUPFAM" id="SSF46689">
    <property type="entry name" value="Homeodomain-like"/>
    <property type="match status" value="1"/>
</dbReference>
<dbReference type="PANTHER" id="PTHR30055:SF237">
    <property type="entry name" value="TRANSCRIPTIONAL REPRESSOR MCE3R"/>
    <property type="match status" value="1"/>
</dbReference>
<dbReference type="PROSITE" id="PS50977">
    <property type="entry name" value="HTH_TETR_2"/>
    <property type="match status" value="1"/>
</dbReference>
<reference evidence="3" key="1">
    <citation type="submission" date="2020-05" db="EMBL/GenBank/DDBJ databases">
        <authorList>
            <person name="Chiriac C."/>
            <person name="Salcher M."/>
            <person name="Ghai R."/>
            <person name="Kavagutti S V."/>
        </authorList>
    </citation>
    <scope>NUCLEOTIDE SEQUENCE</scope>
</reference>
<sequence length="201" mass="21692">MTSPADWRAYGDEGLSRILAAALDAFAEQGYHGTSIRDIAAGAGLSVPGVYHHHESKQQILLALMMTTMDDLLDRSRAAVAGAGDAPGAEFDALVEHLLRFHMVRRRQAFVGSTEIRSLEPAHRAAYVERRDEQQRMVEHAIEAGVGAGVFTTPYVRDAARAVSSLCVGVASWYREDGPDAATDLVVRHLSLARGLVGAAR</sequence>
<feature type="domain" description="HTH tetR-type" evidence="2">
    <location>
        <begin position="12"/>
        <end position="72"/>
    </location>
</feature>
<evidence type="ECO:0000256" key="1">
    <source>
        <dbReference type="ARBA" id="ARBA00023125"/>
    </source>
</evidence>
<proteinExistence type="predicted"/>
<dbReference type="PRINTS" id="PR00455">
    <property type="entry name" value="HTHTETR"/>
</dbReference>
<accession>A0A6J6PMW3</accession>
<dbReference type="EMBL" id="CAEZXR010000072">
    <property type="protein sequence ID" value="CAB4698193.1"/>
    <property type="molecule type" value="Genomic_DNA"/>
</dbReference>
<dbReference type="SUPFAM" id="SSF48498">
    <property type="entry name" value="Tetracyclin repressor-like, C-terminal domain"/>
    <property type="match status" value="1"/>
</dbReference>
<dbReference type="InterPro" id="IPR050109">
    <property type="entry name" value="HTH-type_TetR-like_transc_reg"/>
</dbReference>
<dbReference type="AlphaFoldDB" id="A0A6J6PMW3"/>
<dbReference type="Pfam" id="PF17932">
    <property type="entry name" value="TetR_C_24"/>
    <property type="match status" value="1"/>
</dbReference>
<gene>
    <name evidence="3" type="ORF">UFOPK2579_00790</name>
</gene>
<evidence type="ECO:0000313" key="3">
    <source>
        <dbReference type="EMBL" id="CAB4698193.1"/>
    </source>
</evidence>
<dbReference type="Pfam" id="PF00440">
    <property type="entry name" value="TetR_N"/>
    <property type="match status" value="1"/>
</dbReference>
<dbReference type="InterPro" id="IPR036271">
    <property type="entry name" value="Tet_transcr_reg_TetR-rel_C_sf"/>
</dbReference>
<keyword evidence="1" id="KW-0238">DNA-binding</keyword>
<name>A0A6J6PMW3_9ZZZZ</name>
<dbReference type="GO" id="GO:0003700">
    <property type="term" value="F:DNA-binding transcription factor activity"/>
    <property type="evidence" value="ECO:0007669"/>
    <property type="project" value="TreeGrafter"/>
</dbReference>
<organism evidence="3">
    <name type="scientific">freshwater metagenome</name>
    <dbReference type="NCBI Taxonomy" id="449393"/>
    <lineage>
        <taxon>unclassified sequences</taxon>
        <taxon>metagenomes</taxon>
        <taxon>ecological metagenomes</taxon>
    </lineage>
</organism>
<dbReference type="Gene3D" id="1.10.357.10">
    <property type="entry name" value="Tetracycline Repressor, domain 2"/>
    <property type="match status" value="1"/>
</dbReference>